<dbReference type="GO" id="GO:0005996">
    <property type="term" value="P:monosaccharide metabolic process"/>
    <property type="evidence" value="ECO:0007669"/>
    <property type="project" value="InterPro"/>
</dbReference>
<dbReference type="PANTHER" id="PTHR36120">
    <property type="entry name" value="FUCOSE ISOMERASE"/>
    <property type="match status" value="1"/>
</dbReference>
<gene>
    <name evidence="3" type="ORF">SAMN02910417_01993</name>
</gene>
<reference evidence="3 4" key="1">
    <citation type="submission" date="2016-10" db="EMBL/GenBank/DDBJ databases">
        <authorList>
            <person name="de Groot N.N."/>
        </authorList>
    </citation>
    <scope>NUCLEOTIDE SEQUENCE [LARGE SCALE GENOMIC DNA]</scope>
    <source>
        <strain evidence="3 4">DSM 3217</strain>
    </source>
</reference>
<name>A0A1G6C1W0_EUBOX</name>
<dbReference type="OrthoDB" id="5098076at2"/>
<dbReference type="EMBL" id="FMXR01000014">
    <property type="protein sequence ID" value="SDB26854.1"/>
    <property type="molecule type" value="Genomic_DNA"/>
</dbReference>
<proteinExistence type="predicted"/>
<keyword evidence="2" id="KW-0119">Carbohydrate metabolism</keyword>
<keyword evidence="4" id="KW-1185">Reference proteome</keyword>
<evidence type="ECO:0000256" key="1">
    <source>
        <dbReference type="ARBA" id="ARBA00023235"/>
    </source>
</evidence>
<dbReference type="GO" id="GO:0005737">
    <property type="term" value="C:cytoplasm"/>
    <property type="evidence" value="ECO:0007669"/>
    <property type="project" value="InterPro"/>
</dbReference>
<dbReference type="InterPro" id="IPR009015">
    <property type="entry name" value="Fucose_isomerase_N/cen_sf"/>
</dbReference>
<evidence type="ECO:0008006" key="5">
    <source>
        <dbReference type="Google" id="ProtNLM"/>
    </source>
</evidence>
<dbReference type="RefSeq" id="WP_090174207.1">
    <property type="nucleotide sequence ID" value="NZ_FMXR01000014.1"/>
</dbReference>
<dbReference type="PANTHER" id="PTHR36120:SF1">
    <property type="entry name" value="L-FUCOSE ISOMERASE C-TERMINAL DOMAIN-CONTAINING PROTEIN"/>
    <property type="match status" value="1"/>
</dbReference>
<keyword evidence="1" id="KW-0413">Isomerase</keyword>
<evidence type="ECO:0000313" key="3">
    <source>
        <dbReference type="EMBL" id="SDB26854.1"/>
    </source>
</evidence>
<organism evidence="3 4">
    <name type="scientific">Eubacterium oxidoreducens</name>
    <dbReference type="NCBI Taxonomy" id="1732"/>
    <lineage>
        <taxon>Bacteria</taxon>
        <taxon>Bacillati</taxon>
        <taxon>Bacillota</taxon>
        <taxon>Clostridia</taxon>
        <taxon>Eubacteriales</taxon>
        <taxon>Eubacteriaceae</taxon>
        <taxon>Eubacterium</taxon>
    </lineage>
</organism>
<dbReference type="Proteomes" id="UP000199228">
    <property type="component" value="Unassembled WGS sequence"/>
</dbReference>
<evidence type="ECO:0000256" key="2">
    <source>
        <dbReference type="ARBA" id="ARBA00023277"/>
    </source>
</evidence>
<dbReference type="STRING" id="1732.SAMN02910417_01993"/>
<dbReference type="GO" id="GO:0016861">
    <property type="term" value="F:intramolecular oxidoreductase activity, interconverting aldoses and ketoses"/>
    <property type="evidence" value="ECO:0007669"/>
    <property type="project" value="InterPro"/>
</dbReference>
<sequence>MITRGLDVKLNVKPIFLGLQHQYYYEGPCRFAKGEALTPEYEGILAQELQKDFFKLVEENMPKEAVNLLEPLFLPCHDDWKIPEAAFDAMTTDKEEIDVFMMSGGIARSGLIIELAQRTKKPIFQDPATCCDLTAVTAVIRNMGLECYAPLTWEGVAQQMRVLRVRKALKKANVLLAVRFDSNVSKSANDTFLSLERATTKFGTNFRFLNLHELFDYMMPLPEGGNYTTPGRMNTPNVTDEDIKEAEKLADDLLAGADEAGIERQEMIRSCLAYVEVKKLLDLHDCCGFTAPCPDACSTRRLNEQRFTFCLTHSLLNEQGIPSACEYDVDGVLTMLILSTISNHAPFMGNTNPLVYLPEENTIRPMRRFHIEDLAGVEDLTNLYHTAHSTPNRKLHGIDEKNQPYAVRHFAYDQGFGAVFRYDWNRDKGKNITICRISPDCTKLFVGKGEIVAGGDYDLDNCNGYVVYRVADQEKFYQAQLNFGNHLPFVYGDYTKELELLGEALGLEVYSV</sequence>
<accession>A0A1G6C1W0</accession>
<protein>
    <recommendedName>
        <fullName evidence="5">L-fucose isomerase</fullName>
    </recommendedName>
</protein>
<dbReference type="AlphaFoldDB" id="A0A1G6C1W0"/>
<evidence type="ECO:0000313" key="4">
    <source>
        <dbReference type="Proteomes" id="UP000199228"/>
    </source>
</evidence>
<dbReference type="SUPFAM" id="SSF53743">
    <property type="entry name" value="FucI/AraA N-terminal and middle domains"/>
    <property type="match status" value="1"/>
</dbReference>